<keyword evidence="5 7" id="KW-1133">Transmembrane helix</keyword>
<dbReference type="PANTHER" id="PTHR47371:SF3">
    <property type="entry name" value="PHOSPHOGLYCEROL TRANSFERASE I"/>
    <property type="match status" value="1"/>
</dbReference>
<organism evidence="9 10">
    <name type="scientific">Gallibacter intestinalis</name>
    <dbReference type="NCBI Taxonomy" id="2779356"/>
    <lineage>
        <taxon>Bacteria</taxon>
        <taxon>Bacillati</taxon>
        <taxon>Bacillota</taxon>
        <taxon>Clostridia</taxon>
        <taxon>Eubacteriales</taxon>
        <taxon>Eubacteriaceae</taxon>
        <taxon>Gallibacter</taxon>
    </lineage>
</organism>
<keyword evidence="3" id="KW-1003">Cell membrane</keyword>
<dbReference type="Proteomes" id="UP001516588">
    <property type="component" value="Unassembled WGS sequence"/>
</dbReference>
<evidence type="ECO:0000259" key="8">
    <source>
        <dbReference type="Pfam" id="PF00884"/>
    </source>
</evidence>
<evidence type="ECO:0000256" key="4">
    <source>
        <dbReference type="ARBA" id="ARBA00022692"/>
    </source>
</evidence>
<evidence type="ECO:0000256" key="7">
    <source>
        <dbReference type="SAM" id="Phobius"/>
    </source>
</evidence>
<comment type="subcellular location">
    <subcellularLocation>
        <location evidence="1">Cell membrane</location>
        <topology evidence="1">Multi-pass membrane protein</topology>
    </subcellularLocation>
</comment>
<evidence type="ECO:0000256" key="1">
    <source>
        <dbReference type="ARBA" id="ARBA00004651"/>
    </source>
</evidence>
<evidence type="ECO:0000256" key="6">
    <source>
        <dbReference type="ARBA" id="ARBA00023136"/>
    </source>
</evidence>
<keyword evidence="4 7" id="KW-0812">Transmembrane</keyword>
<dbReference type="PANTHER" id="PTHR47371">
    <property type="entry name" value="LIPOTEICHOIC ACID SYNTHASE"/>
    <property type="match status" value="1"/>
</dbReference>
<dbReference type="RefSeq" id="WP_226385232.1">
    <property type="nucleotide sequence ID" value="NZ_JADCKA010000006.1"/>
</dbReference>
<dbReference type="CDD" id="cd16015">
    <property type="entry name" value="LTA_synthase"/>
    <property type="match status" value="1"/>
</dbReference>
<evidence type="ECO:0000256" key="2">
    <source>
        <dbReference type="ARBA" id="ARBA00004936"/>
    </source>
</evidence>
<reference evidence="9 10" key="1">
    <citation type="submission" date="2020-10" db="EMBL/GenBank/DDBJ databases">
        <title>ChiBAC.</title>
        <authorList>
            <person name="Zenner C."/>
            <person name="Hitch T.C.A."/>
            <person name="Clavel T."/>
        </authorList>
    </citation>
    <scope>NUCLEOTIDE SEQUENCE [LARGE SCALE GENOMIC DNA]</scope>
    <source>
        <strain evidence="9 10">DSM 108706</strain>
    </source>
</reference>
<sequence>MKKAIGCIKKVLDHPFALCVGLAILLNLIIETLARQTLTGGIKFLFGSPAVFLYNSLIIFATLAISILFRRRVFYLVIVSMIWLALGITNGVILSNRMTPFTVYDFQSLKDGFSIVTNYFSTFQIVLGCICIVILIAAIVLLWLKAPKKKDKVNYKVNAVAVLCVIAAVFGISGLAIKFNVVDTYFPNLAYAYRDNGVPYCFINTWMNIGVSKPDDYSENGIKSIFTEEELATTVGKTEGVSGENKPNIIFIQLESLMDPLTLKDIEFSEDPIPNLRKLYSETSSGRLTVPSVGAGTANTEFESMTGMSLKFFGPGEYPYKNIMLESTCESIPYNLKQIGYGTHAIHNHRGVFYGRNEVFPNLGYDTFTSVEYMNNVGRTPKNWEKDNVLTGEIIDAMESTKGPDYVYTISVQGHGKYPTEQVLEDPEITVTSAPTEALKWQYEYYANQIHEMDKFVADFIEAMSQYDEDVVVVMYGDHLPAIDNISDENLKDGRITYQTDYFIWSNFGLEKEDKDLCSYQIGSEVLDRIGITNGTMVTFHQNHRDDENYLEELHALQYDMLYGEKYIYDGKNPWEPADMKMGVKEIKIDSIVKIGDKYYIKGQNFTEYSKVNLDGEILDTVYLGPTILGLEEKVDPDDVSKMKVSQVDDNEILGTTE</sequence>
<name>A0ABR9QXH8_9FIRM</name>
<gene>
    <name evidence="9" type="ORF">INF20_04715</name>
</gene>
<evidence type="ECO:0000313" key="10">
    <source>
        <dbReference type="Proteomes" id="UP001516588"/>
    </source>
</evidence>
<comment type="pathway">
    <text evidence="2">Cell wall biogenesis; lipoteichoic acid biosynthesis.</text>
</comment>
<accession>A0ABR9QXH8</accession>
<dbReference type="EMBL" id="JADCKA010000006">
    <property type="protein sequence ID" value="MBE5035584.1"/>
    <property type="molecule type" value="Genomic_DNA"/>
</dbReference>
<feature type="transmembrane region" description="Helical" evidence="7">
    <location>
        <begin position="50"/>
        <end position="69"/>
    </location>
</feature>
<dbReference type="InterPro" id="IPR017850">
    <property type="entry name" value="Alkaline_phosphatase_core_sf"/>
</dbReference>
<evidence type="ECO:0000256" key="3">
    <source>
        <dbReference type="ARBA" id="ARBA00022475"/>
    </source>
</evidence>
<feature type="transmembrane region" description="Helical" evidence="7">
    <location>
        <begin position="123"/>
        <end position="144"/>
    </location>
</feature>
<feature type="domain" description="Sulfatase N-terminal" evidence="8">
    <location>
        <begin position="247"/>
        <end position="515"/>
    </location>
</feature>
<dbReference type="SUPFAM" id="SSF53649">
    <property type="entry name" value="Alkaline phosphatase-like"/>
    <property type="match status" value="1"/>
</dbReference>
<feature type="transmembrane region" description="Helical" evidence="7">
    <location>
        <begin position="12"/>
        <end position="30"/>
    </location>
</feature>
<evidence type="ECO:0000256" key="5">
    <source>
        <dbReference type="ARBA" id="ARBA00022989"/>
    </source>
</evidence>
<comment type="caution">
    <text evidence="9">The sequence shown here is derived from an EMBL/GenBank/DDBJ whole genome shotgun (WGS) entry which is preliminary data.</text>
</comment>
<dbReference type="InterPro" id="IPR000917">
    <property type="entry name" value="Sulfatase_N"/>
</dbReference>
<evidence type="ECO:0000313" key="9">
    <source>
        <dbReference type="EMBL" id="MBE5035584.1"/>
    </source>
</evidence>
<dbReference type="Gene3D" id="3.40.720.10">
    <property type="entry name" value="Alkaline Phosphatase, subunit A"/>
    <property type="match status" value="1"/>
</dbReference>
<keyword evidence="6 7" id="KW-0472">Membrane</keyword>
<keyword evidence="10" id="KW-1185">Reference proteome</keyword>
<dbReference type="Pfam" id="PF00884">
    <property type="entry name" value="Sulfatase"/>
    <property type="match status" value="1"/>
</dbReference>
<dbReference type="InterPro" id="IPR050448">
    <property type="entry name" value="OpgB/LTA_synthase_biosynth"/>
</dbReference>
<protein>
    <submittedName>
        <fullName evidence="9">Sulfatase-like hydrolase/transferase</fullName>
    </submittedName>
</protein>
<proteinExistence type="predicted"/>
<feature type="transmembrane region" description="Helical" evidence="7">
    <location>
        <begin position="74"/>
        <end position="94"/>
    </location>
</feature>
<feature type="transmembrane region" description="Helical" evidence="7">
    <location>
        <begin position="156"/>
        <end position="177"/>
    </location>
</feature>